<keyword evidence="4" id="KW-0408">Iron</keyword>
<gene>
    <name evidence="8" type="ORF">CVV65_08380</name>
</gene>
<dbReference type="NCBIfam" id="TIGR00282">
    <property type="entry name" value="TIGR00282 family metallophosphoesterase"/>
    <property type="match status" value="1"/>
</dbReference>
<feature type="binding site" evidence="7">
    <location>
        <position position="176"/>
    </location>
    <ligand>
        <name>Fe cation</name>
        <dbReference type="ChEBI" id="CHEBI:24875"/>
        <label>1</label>
    </ligand>
</feature>
<dbReference type="RefSeq" id="WP_100667737.1">
    <property type="nucleotide sequence ID" value="NZ_CP024955.1"/>
</dbReference>
<dbReference type="KEGG" id="kyr:CVV65_08380"/>
<accession>A0A2K8N6H5</accession>
<evidence type="ECO:0000256" key="1">
    <source>
        <dbReference type="ARBA" id="ARBA00001965"/>
    </source>
</evidence>
<dbReference type="GO" id="GO:0004113">
    <property type="term" value="F:2',3'-cyclic-nucleotide 3'-phosphodiesterase activity"/>
    <property type="evidence" value="ECO:0007669"/>
    <property type="project" value="TreeGrafter"/>
</dbReference>
<feature type="binding site" evidence="7">
    <location>
        <position position="67"/>
    </location>
    <ligand>
        <name>Fe cation</name>
        <dbReference type="ChEBI" id="CHEBI:24875"/>
        <label>2</label>
    </ligand>
</feature>
<name>A0A2K8N6H5_9BACL</name>
<feature type="binding site" evidence="7">
    <location>
        <position position="149"/>
    </location>
    <ligand>
        <name>Fe cation</name>
        <dbReference type="ChEBI" id="CHEBI:24875"/>
        <label>2</label>
    </ligand>
</feature>
<evidence type="ECO:0000256" key="5">
    <source>
        <dbReference type="ARBA" id="ARBA00061401"/>
    </source>
</evidence>
<organism evidence="8 9">
    <name type="scientific">Kyrpidia spormannii</name>
    <dbReference type="NCBI Taxonomy" id="2055160"/>
    <lineage>
        <taxon>Bacteria</taxon>
        <taxon>Bacillati</taxon>
        <taxon>Bacillota</taxon>
        <taxon>Bacilli</taxon>
        <taxon>Bacillales</taxon>
        <taxon>Alicyclobacillaceae</taxon>
        <taxon>Kyrpidia</taxon>
    </lineage>
</organism>
<evidence type="ECO:0000256" key="3">
    <source>
        <dbReference type="ARBA" id="ARBA00022801"/>
    </source>
</evidence>
<dbReference type="Pfam" id="PF13277">
    <property type="entry name" value="YmdB"/>
    <property type="match status" value="1"/>
</dbReference>
<dbReference type="InterPro" id="IPR029052">
    <property type="entry name" value="Metallo-depent_PP-like"/>
</dbReference>
<keyword evidence="3" id="KW-0378">Hydrolase</keyword>
<dbReference type="CDD" id="cd07382">
    <property type="entry name" value="MPP_DR1281"/>
    <property type="match status" value="1"/>
</dbReference>
<evidence type="ECO:0000313" key="9">
    <source>
        <dbReference type="Proteomes" id="UP000231932"/>
    </source>
</evidence>
<dbReference type="EMBL" id="CP024955">
    <property type="protein sequence ID" value="ATY84938.1"/>
    <property type="molecule type" value="Genomic_DNA"/>
</dbReference>
<evidence type="ECO:0000256" key="4">
    <source>
        <dbReference type="ARBA" id="ARBA00023004"/>
    </source>
</evidence>
<feature type="binding site" evidence="7">
    <location>
        <position position="39"/>
    </location>
    <ligand>
        <name>Fe cation</name>
        <dbReference type="ChEBI" id="CHEBI:24875"/>
        <label>1</label>
    </ligand>
</feature>
<evidence type="ECO:0000256" key="7">
    <source>
        <dbReference type="PIRSR" id="PIRSR004789-51"/>
    </source>
</evidence>
<comment type="similarity">
    <text evidence="5">Belongs to the YmdB-like family.</text>
</comment>
<feature type="active site" description="Proton donor" evidence="6">
    <location>
        <position position="68"/>
    </location>
</feature>
<dbReference type="Gene3D" id="3.60.21.10">
    <property type="match status" value="1"/>
</dbReference>
<feature type="binding site" evidence="7">
    <location>
        <position position="40"/>
    </location>
    <ligand>
        <name>Fe cation</name>
        <dbReference type="ChEBI" id="CHEBI:24875"/>
        <label>1</label>
    </ligand>
</feature>
<dbReference type="AlphaFoldDB" id="A0A2K8N6H5"/>
<dbReference type="GO" id="GO:0046872">
    <property type="term" value="F:metal ion binding"/>
    <property type="evidence" value="ECO:0007669"/>
    <property type="project" value="UniProtKB-KW"/>
</dbReference>
<dbReference type="PIRSF" id="PIRSF004789">
    <property type="entry name" value="DR1281"/>
    <property type="match status" value="1"/>
</dbReference>
<keyword evidence="2 7" id="KW-0479">Metal-binding</keyword>
<protein>
    <submittedName>
        <fullName evidence="8">TIGR00282 family metallophosphoesterase</fullName>
    </submittedName>
</protein>
<dbReference type="SUPFAM" id="SSF56300">
    <property type="entry name" value="Metallo-dependent phosphatases"/>
    <property type="match status" value="1"/>
</dbReference>
<dbReference type="OrthoDB" id="9801109at2"/>
<keyword evidence="9" id="KW-1185">Reference proteome</keyword>
<proteinExistence type="inferred from homology"/>
<dbReference type="PANTHER" id="PTHR36303:SF1">
    <property type="entry name" value="2',3'-CYCLIC-NUCLEOTIDE 2'-PHOSPHODIESTERASE"/>
    <property type="match status" value="1"/>
</dbReference>
<evidence type="ECO:0000256" key="6">
    <source>
        <dbReference type="PIRSR" id="PIRSR004789-50"/>
    </source>
</evidence>
<comment type="cofactor">
    <cofactor evidence="1">
        <name>Fe(3+)</name>
        <dbReference type="ChEBI" id="CHEBI:29034"/>
    </cofactor>
</comment>
<feature type="binding site" evidence="7">
    <location>
        <position position="39"/>
    </location>
    <ligand>
        <name>Fe cation</name>
        <dbReference type="ChEBI" id="CHEBI:24875"/>
        <label>2</label>
    </ligand>
</feature>
<dbReference type="PANTHER" id="PTHR36303">
    <property type="entry name" value="2',3'-CYCLIC-NUCLEOTIDE 2'-PHOSPHODIESTERASE"/>
    <property type="match status" value="1"/>
</dbReference>
<evidence type="ECO:0000313" key="8">
    <source>
        <dbReference type="EMBL" id="ATY84938.1"/>
    </source>
</evidence>
<reference evidence="9" key="1">
    <citation type="submission" date="2017-11" db="EMBL/GenBank/DDBJ databases">
        <title>Complete Genome Sequence of Kyrpidia sp. Strain EA-1, a thermophilic, hydrogen-oxidizing Bacterium, isolated from the Azores.</title>
        <authorList>
            <person name="Reiner J.E."/>
            <person name="Lapp C.J."/>
            <person name="Bunk B."/>
            <person name="Gescher J."/>
        </authorList>
    </citation>
    <scope>NUCLEOTIDE SEQUENCE [LARGE SCALE GENOMIC DNA]</scope>
    <source>
        <strain evidence="9">EA-1</strain>
    </source>
</reference>
<dbReference type="FunFam" id="3.60.21.10:FF:000016">
    <property type="entry name" value="Putative metallophosphoesterase"/>
    <property type="match status" value="1"/>
</dbReference>
<feature type="binding site" evidence="7">
    <location>
        <position position="8"/>
    </location>
    <ligand>
        <name>Fe cation</name>
        <dbReference type="ChEBI" id="CHEBI:24875"/>
        <label>1</label>
    </ligand>
</feature>
<feature type="binding site" evidence="7">
    <location>
        <position position="174"/>
    </location>
    <ligand>
        <name>Fe cation</name>
        <dbReference type="ChEBI" id="CHEBI:24875"/>
        <label>2</label>
    </ligand>
</feature>
<evidence type="ECO:0000256" key="2">
    <source>
        <dbReference type="ARBA" id="ARBA00022723"/>
    </source>
</evidence>
<dbReference type="InterPro" id="IPR005235">
    <property type="entry name" value="YmdB-like"/>
</dbReference>
<dbReference type="Proteomes" id="UP000231932">
    <property type="component" value="Chromosome"/>
</dbReference>
<sequence>MRILFIGDIVGSPGRQAVERYLPRVQDVVQADIVIANGENVADGRGITPNLAEWLFDHGIDFITMGNHVWDHPKIFDFIDQEKRLVRPANFRLAPGQGYALCSVGGRQLAIVNVLGRAFMGEWDDPLAVLSAVLEEIADQATWIVVDVHAETTSEKQALAWYFDGRVSAVVGTHTHVQTADERILPGGTGYITDVGMTGPFNGIIGMKKEPILHKMITHLPARFEVADGDCQFSAAIIDCEDENGRCAAIRRVFITPDHPWPDGAAFERP</sequence>